<evidence type="ECO:0000256" key="1">
    <source>
        <dbReference type="SAM" id="Phobius"/>
    </source>
</evidence>
<dbReference type="AlphaFoldDB" id="A0A3M7P4A3"/>
<comment type="caution">
    <text evidence="2">The sequence shown here is derived from an EMBL/GenBank/DDBJ whole genome shotgun (WGS) entry which is preliminary data.</text>
</comment>
<reference evidence="2 3" key="1">
    <citation type="journal article" date="2018" name="Sci. Rep.">
        <title>Genomic signatures of local adaptation to the degree of environmental predictability in rotifers.</title>
        <authorList>
            <person name="Franch-Gras L."/>
            <person name="Hahn C."/>
            <person name="Garcia-Roger E.M."/>
            <person name="Carmona M.J."/>
            <person name="Serra M."/>
            <person name="Gomez A."/>
        </authorList>
    </citation>
    <scope>NUCLEOTIDE SEQUENCE [LARGE SCALE GENOMIC DNA]</scope>
    <source>
        <strain evidence="2">HYR1</strain>
    </source>
</reference>
<evidence type="ECO:0000313" key="3">
    <source>
        <dbReference type="Proteomes" id="UP000276133"/>
    </source>
</evidence>
<evidence type="ECO:0000313" key="2">
    <source>
        <dbReference type="EMBL" id="RMZ93931.1"/>
    </source>
</evidence>
<dbReference type="EMBL" id="REGN01013433">
    <property type="protein sequence ID" value="RMZ93931.1"/>
    <property type="molecule type" value="Genomic_DNA"/>
</dbReference>
<proteinExistence type="predicted"/>
<keyword evidence="1" id="KW-1133">Transmembrane helix</keyword>
<dbReference type="Proteomes" id="UP000276133">
    <property type="component" value="Unassembled WGS sequence"/>
</dbReference>
<name>A0A3M7P4A3_BRAPC</name>
<keyword evidence="3" id="KW-1185">Reference proteome</keyword>
<accession>A0A3M7P4A3</accession>
<keyword evidence="1" id="KW-0472">Membrane</keyword>
<feature type="transmembrane region" description="Helical" evidence="1">
    <location>
        <begin position="68"/>
        <end position="90"/>
    </location>
</feature>
<protein>
    <submittedName>
        <fullName evidence="2">Uncharacterized protein</fullName>
    </submittedName>
</protein>
<organism evidence="2 3">
    <name type="scientific">Brachionus plicatilis</name>
    <name type="common">Marine rotifer</name>
    <name type="synonym">Brachionus muelleri</name>
    <dbReference type="NCBI Taxonomy" id="10195"/>
    <lineage>
        <taxon>Eukaryota</taxon>
        <taxon>Metazoa</taxon>
        <taxon>Spiralia</taxon>
        <taxon>Gnathifera</taxon>
        <taxon>Rotifera</taxon>
        <taxon>Eurotatoria</taxon>
        <taxon>Monogononta</taxon>
        <taxon>Pseudotrocha</taxon>
        <taxon>Ploima</taxon>
        <taxon>Brachionidae</taxon>
        <taxon>Brachionus</taxon>
    </lineage>
</organism>
<keyword evidence="1" id="KW-0812">Transmembrane</keyword>
<sequence>MHSKIKINNKFNWYRAVFNLERSQMSTGKHNIIEYYATELTITHKSNLKNRPESVLVAFLPELEMLNLIYLNLRPCLLIAVIYCLGMAAGSSEEILLFNN</sequence>
<gene>
    <name evidence="2" type="ORF">BpHYR1_038850</name>
</gene>